<evidence type="ECO:0000313" key="8">
    <source>
        <dbReference type="EMBL" id="QDT52369.1"/>
    </source>
</evidence>
<feature type="transmembrane region" description="Helical" evidence="6">
    <location>
        <begin position="739"/>
        <end position="766"/>
    </location>
</feature>
<feature type="transmembrane region" description="Helical" evidence="6">
    <location>
        <begin position="655"/>
        <end position="676"/>
    </location>
</feature>
<feature type="transmembrane region" description="Helical" evidence="6">
    <location>
        <begin position="1102"/>
        <end position="1128"/>
    </location>
</feature>
<dbReference type="Pfam" id="PF02687">
    <property type="entry name" value="FtsX"/>
    <property type="match status" value="2"/>
</dbReference>
<evidence type="ECO:0000256" key="3">
    <source>
        <dbReference type="ARBA" id="ARBA00022692"/>
    </source>
</evidence>
<feature type="domain" description="ABC3 transporter permease C-terminal" evidence="7">
    <location>
        <begin position="561"/>
        <end position="684"/>
    </location>
</feature>
<accession>A0A517S8C4</accession>
<dbReference type="GO" id="GO:0005886">
    <property type="term" value="C:plasma membrane"/>
    <property type="evidence" value="ECO:0007669"/>
    <property type="project" value="UniProtKB-SubCell"/>
</dbReference>
<feature type="transmembrane region" description="Helical" evidence="6">
    <location>
        <begin position="794"/>
        <end position="813"/>
    </location>
</feature>
<evidence type="ECO:0000256" key="4">
    <source>
        <dbReference type="ARBA" id="ARBA00022989"/>
    </source>
</evidence>
<dbReference type="OrthoDB" id="219657at2"/>
<dbReference type="InterPro" id="IPR051125">
    <property type="entry name" value="ABC-4/HrtB_transporter"/>
</dbReference>
<keyword evidence="5 6" id="KW-0472">Membrane</keyword>
<reference evidence="8 9" key="1">
    <citation type="submission" date="2019-02" db="EMBL/GenBank/DDBJ databases">
        <title>Deep-cultivation of Planctomycetes and their phenomic and genomic characterization uncovers novel biology.</title>
        <authorList>
            <person name="Wiegand S."/>
            <person name="Jogler M."/>
            <person name="Boedeker C."/>
            <person name="Pinto D."/>
            <person name="Vollmers J."/>
            <person name="Rivas-Marin E."/>
            <person name="Kohn T."/>
            <person name="Peeters S.H."/>
            <person name="Heuer A."/>
            <person name="Rast P."/>
            <person name="Oberbeckmann S."/>
            <person name="Bunk B."/>
            <person name="Jeske O."/>
            <person name="Meyerdierks A."/>
            <person name="Storesund J.E."/>
            <person name="Kallscheuer N."/>
            <person name="Luecker S."/>
            <person name="Lage O.M."/>
            <person name="Pohl T."/>
            <person name="Merkel B.J."/>
            <person name="Hornburger P."/>
            <person name="Mueller R.-W."/>
            <person name="Bruemmer F."/>
            <person name="Labrenz M."/>
            <person name="Spormann A.M."/>
            <person name="Op den Camp H."/>
            <person name="Overmann J."/>
            <person name="Amann R."/>
            <person name="Jetten M.S.M."/>
            <person name="Mascher T."/>
            <person name="Medema M.H."/>
            <person name="Devos D.P."/>
            <person name="Kaster A.-K."/>
            <person name="Ovreas L."/>
            <person name="Rohde M."/>
            <person name="Galperin M.Y."/>
            <person name="Jogler C."/>
        </authorList>
    </citation>
    <scope>NUCLEOTIDE SEQUENCE [LARGE SCALE GENOMIC DNA]</scope>
    <source>
        <strain evidence="8 9">Pan44</strain>
    </source>
</reference>
<name>A0A517S8C4_9PLAN</name>
<feature type="transmembrane region" description="Helical" evidence="6">
    <location>
        <begin position="1140"/>
        <end position="1161"/>
    </location>
</feature>
<feature type="transmembrane region" description="Helical" evidence="6">
    <location>
        <begin position="609"/>
        <end position="635"/>
    </location>
</feature>
<evidence type="ECO:0000256" key="2">
    <source>
        <dbReference type="ARBA" id="ARBA00022475"/>
    </source>
</evidence>
<feature type="transmembrane region" description="Helical" evidence="6">
    <location>
        <begin position="554"/>
        <end position="577"/>
    </location>
</feature>
<dbReference type="InParanoid" id="A0A517S8C4"/>
<dbReference type="EMBL" id="CP036271">
    <property type="protein sequence ID" value="QDT52369.1"/>
    <property type="molecule type" value="Genomic_DNA"/>
</dbReference>
<feature type="domain" description="ABC3 transporter permease C-terminal" evidence="7">
    <location>
        <begin position="1061"/>
        <end position="1166"/>
    </location>
</feature>
<evidence type="ECO:0000256" key="6">
    <source>
        <dbReference type="SAM" id="Phobius"/>
    </source>
</evidence>
<dbReference type="RefSeq" id="WP_145026678.1">
    <property type="nucleotide sequence ID" value="NZ_CP036271.1"/>
</dbReference>
<comment type="subcellular location">
    <subcellularLocation>
        <location evidence="1">Cell membrane</location>
        <topology evidence="1">Multi-pass membrane protein</topology>
    </subcellularLocation>
</comment>
<proteinExistence type="predicted"/>
<keyword evidence="3 6" id="KW-0812">Transmembrane</keyword>
<dbReference type="AlphaFoldDB" id="A0A517S8C4"/>
<dbReference type="PANTHER" id="PTHR43738">
    <property type="entry name" value="ABC TRANSPORTER, MEMBRANE PROTEIN"/>
    <property type="match status" value="1"/>
</dbReference>
<evidence type="ECO:0000313" key="9">
    <source>
        <dbReference type="Proteomes" id="UP000315700"/>
    </source>
</evidence>
<evidence type="ECO:0000256" key="1">
    <source>
        <dbReference type="ARBA" id="ARBA00004651"/>
    </source>
</evidence>
<sequence length="1177" mass="126784">MTRTRLLLSGLKHYWRSHVAVALGTAIAVAVLAGALVVGDSVRASLRAMTLDRLGGVDFAMTGPRFVREQLADDVARAAREAGLPSQTAPALMMTGALESGSDDSRRRAAGTQIIGCDQRLWDMFVHGGLAAPKEDEVILSPRAAENLRVKPGDSVSLFIELPPTIPRDSLLGDREQTVTEVPLRVAAIADVATSMARFGLNPSQQLPQNAFVNLDHLQDQLGLAAVPVSRTNPTEKVARVNAIFFHDEHPPARSGEKSGEGASTAVRLTKAVHDSTTLTDLSLRIVPHEDRGYVSLESEQMMLDNGTSRGALRTAAGLGRRAFPVLVYLFNRIANQSKPERHSMYGVIAGVDLKQTAPRDPQWDEVKFAPVDPRRTKEPVDVVLNEWLATDLEAKVGDLLTARYHQVGDKGELPELQRTFRVAAVVPMSTPWDDRGLTPTVPGITDAETFRDWRQPFPMKMDQITDRDEQFWKEHRATPKVFVPLATAQALFRSRYGDATSVHIIAGEGESATDLATKFDQQYRADLEQMLTGMAVAPVKEQGLLAAQGTTDFAGLFLGFSFFLIAAAAILVALLFRLGVERRIRELGLLTAIGWTPKAIRRHALGEALLVVHAGALLGLPLAIGYAALMIYGLKTWWNAAVGTQFLFLSVDPVRLIVGGVAAIVIAVISVLLAIRSIRKISPRAMLGGVVEAEKTTSSPEHVRWRGWETPAICGLLSVVLVLASQSGMVPATEAFAGISYTAVMFFLSGGLALAAGMTLFSALLRKPAGSSQGISMLRLCLRNAARNPRRSAMTAGLVAAATFLVTAVASGRRNPAVELPDRASGNGGFLLVAESSTPILFDLNTPAGRAQIGVDRDPERWSKLKFVQFRVQPGENASCLNLYQTSLPTILAIPDAAIRKFANESRFKFIGMTPAEGWNRLLEGIPDGPVPVLGDVNTLQYSLHKGPGDRVKLDDAPTRKGRELHISGMFDGSVFQGVLLMAESKFLELFPERAGFQYFLVESAGVADSAEARQEAASISDLLESQLRDYGLDAEPVADRLADFLAVQNTYLSTFQTLGGLGLLLGVFGVSAVMLRNIFERRSEIALLRAVGWRHARTGFTILGENLLLVGWGLFVGIGSALLAMAPHLASTGAQPPWRGLGLLAVAVLAAGGLTAIFAMRGALATPIVAALRDE</sequence>
<dbReference type="KEGG" id="ccos:Pan44_03790"/>
<keyword evidence="9" id="KW-1185">Reference proteome</keyword>
<protein>
    <submittedName>
        <fullName evidence="8">FtsX-like permease family protein</fullName>
    </submittedName>
</protein>
<dbReference type="PANTHER" id="PTHR43738:SF2">
    <property type="entry name" value="ABC TRANSPORTER PERMEASE"/>
    <property type="match status" value="1"/>
</dbReference>
<dbReference type="InterPro" id="IPR003838">
    <property type="entry name" value="ABC3_permease_C"/>
</dbReference>
<feature type="transmembrane region" description="Helical" evidence="6">
    <location>
        <begin position="1060"/>
        <end position="1081"/>
    </location>
</feature>
<keyword evidence="2" id="KW-1003">Cell membrane</keyword>
<evidence type="ECO:0000259" key="7">
    <source>
        <dbReference type="Pfam" id="PF02687"/>
    </source>
</evidence>
<dbReference type="Proteomes" id="UP000315700">
    <property type="component" value="Chromosome"/>
</dbReference>
<gene>
    <name evidence="8" type="ORF">Pan44_03790</name>
</gene>
<organism evidence="8 9">
    <name type="scientific">Caulifigura coniformis</name>
    <dbReference type="NCBI Taxonomy" id="2527983"/>
    <lineage>
        <taxon>Bacteria</taxon>
        <taxon>Pseudomonadati</taxon>
        <taxon>Planctomycetota</taxon>
        <taxon>Planctomycetia</taxon>
        <taxon>Planctomycetales</taxon>
        <taxon>Planctomycetaceae</taxon>
        <taxon>Caulifigura</taxon>
    </lineage>
</organism>
<feature type="transmembrane region" description="Helical" evidence="6">
    <location>
        <begin position="713"/>
        <end position="733"/>
    </location>
</feature>
<evidence type="ECO:0000256" key="5">
    <source>
        <dbReference type="ARBA" id="ARBA00023136"/>
    </source>
</evidence>
<keyword evidence="4 6" id="KW-1133">Transmembrane helix</keyword>